<evidence type="ECO:0000313" key="3">
    <source>
        <dbReference type="Proteomes" id="UP001497623"/>
    </source>
</evidence>
<gene>
    <name evidence="2" type="ORF">MNOR_LOCUS34779</name>
</gene>
<dbReference type="Proteomes" id="UP001497623">
    <property type="component" value="Unassembled WGS sequence"/>
</dbReference>
<evidence type="ECO:0000259" key="1">
    <source>
        <dbReference type="PROSITE" id="PS50878"/>
    </source>
</evidence>
<dbReference type="EMBL" id="CAXKWB010054918">
    <property type="protein sequence ID" value="CAL4176322.1"/>
    <property type="molecule type" value="Genomic_DNA"/>
</dbReference>
<dbReference type="Pfam" id="PF00078">
    <property type="entry name" value="RVT_1"/>
    <property type="match status" value="1"/>
</dbReference>
<name>A0AAV2S9E6_MEGNR</name>
<feature type="domain" description="Reverse transcriptase" evidence="1">
    <location>
        <begin position="1"/>
        <end position="136"/>
    </location>
</feature>
<accession>A0AAV2S9E6</accession>
<keyword evidence="3" id="KW-1185">Reference proteome</keyword>
<organism evidence="2 3">
    <name type="scientific">Meganyctiphanes norvegica</name>
    <name type="common">Northern krill</name>
    <name type="synonym">Thysanopoda norvegica</name>
    <dbReference type="NCBI Taxonomy" id="48144"/>
    <lineage>
        <taxon>Eukaryota</taxon>
        <taxon>Metazoa</taxon>
        <taxon>Ecdysozoa</taxon>
        <taxon>Arthropoda</taxon>
        <taxon>Crustacea</taxon>
        <taxon>Multicrustacea</taxon>
        <taxon>Malacostraca</taxon>
        <taxon>Eumalacostraca</taxon>
        <taxon>Eucarida</taxon>
        <taxon>Euphausiacea</taxon>
        <taxon>Euphausiidae</taxon>
        <taxon>Meganyctiphanes</taxon>
    </lineage>
</organism>
<comment type="caution">
    <text evidence="2">The sequence shown here is derived from an EMBL/GenBank/DDBJ whole genome shotgun (WGS) entry which is preliminary data.</text>
</comment>
<dbReference type="AlphaFoldDB" id="A0AAV2S9E6"/>
<proteinExistence type="predicted"/>
<dbReference type="SUPFAM" id="SSF56672">
    <property type="entry name" value="DNA/RNA polymerases"/>
    <property type="match status" value="1"/>
</dbReference>
<dbReference type="PANTHER" id="PTHR47027:SF20">
    <property type="entry name" value="REVERSE TRANSCRIPTASE-LIKE PROTEIN WITH RNA-DIRECTED DNA POLYMERASE DOMAIN"/>
    <property type="match status" value="1"/>
</dbReference>
<dbReference type="PANTHER" id="PTHR47027">
    <property type="entry name" value="REVERSE TRANSCRIPTASE DOMAIN-CONTAINING PROTEIN"/>
    <property type="match status" value="1"/>
</dbReference>
<evidence type="ECO:0000313" key="2">
    <source>
        <dbReference type="EMBL" id="CAL4176322.1"/>
    </source>
</evidence>
<dbReference type="GO" id="GO:0071897">
    <property type="term" value="P:DNA biosynthetic process"/>
    <property type="evidence" value="ECO:0007669"/>
    <property type="project" value="UniProtKB-ARBA"/>
</dbReference>
<protein>
    <recommendedName>
        <fullName evidence="1">Reverse transcriptase domain-containing protein</fullName>
    </recommendedName>
</protein>
<reference evidence="2 3" key="1">
    <citation type="submission" date="2024-05" db="EMBL/GenBank/DDBJ databases">
        <authorList>
            <person name="Wallberg A."/>
        </authorList>
    </citation>
    <scope>NUCLEOTIDE SEQUENCE [LARGE SCALE GENOMIC DNA]</scope>
</reference>
<sequence>MSIRWGSMMSDSFNVSNGVRQGGILSPYLFNIYMNGLSLRLKKHYAGCTMANLIINHLFYADDLALLCPSQRGLQELLEICEKYAHEHDIKFNTKKKCGPHKKEKITKKNAVVAPFILCNEKLSEVNEIRYLGHFLTADGKDDKDMTNACRQLYAQDTSLFRKFHMCTEKVKIKLFVTYCSQFYCAQLWRFSKIDKSYRKLSAAYNNVFRFFLKLPKDAQGRPCSASGMFVSRNVKSFQEIMRNLIFKFRCRLNVSDNEYYKLYYSRMWQIDLS</sequence>
<dbReference type="PROSITE" id="PS50878">
    <property type="entry name" value="RT_POL"/>
    <property type="match status" value="1"/>
</dbReference>
<dbReference type="InterPro" id="IPR000477">
    <property type="entry name" value="RT_dom"/>
</dbReference>
<dbReference type="InterPro" id="IPR043502">
    <property type="entry name" value="DNA/RNA_pol_sf"/>
</dbReference>